<evidence type="ECO:0000256" key="4">
    <source>
        <dbReference type="ARBA" id="ARBA00022692"/>
    </source>
</evidence>
<dbReference type="CDD" id="cd06261">
    <property type="entry name" value="TM_PBP2"/>
    <property type="match status" value="1"/>
</dbReference>
<dbReference type="InterPro" id="IPR035906">
    <property type="entry name" value="MetI-like_sf"/>
</dbReference>
<feature type="transmembrane region" description="Helical" evidence="7">
    <location>
        <begin position="237"/>
        <end position="260"/>
    </location>
</feature>
<evidence type="ECO:0000259" key="8">
    <source>
        <dbReference type="PROSITE" id="PS50928"/>
    </source>
</evidence>
<name>A0A1G8DVV5_9MICO</name>
<evidence type="ECO:0000313" key="9">
    <source>
        <dbReference type="EMBL" id="SDH61559.1"/>
    </source>
</evidence>
<dbReference type="InterPro" id="IPR045621">
    <property type="entry name" value="BPD_transp_1_N"/>
</dbReference>
<dbReference type="PROSITE" id="PS50928">
    <property type="entry name" value="ABC_TM1"/>
    <property type="match status" value="1"/>
</dbReference>
<gene>
    <name evidence="9" type="ORF">SAMN04489720_1789</name>
</gene>
<feature type="transmembrane region" description="Helical" evidence="7">
    <location>
        <begin position="99"/>
        <end position="121"/>
    </location>
</feature>
<dbReference type="Gene3D" id="1.10.3720.10">
    <property type="entry name" value="MetI-like"/>
    <property type="match status" value="1"/>
</dbReference>
<protein>
    <submittedName>
        <fullName evidence="9">Peptide/nickel transport system permease protein</fullName>
    </submittedName>
</protein>
<evidence type="ECO:0000313" key="10">
    <source>
        <dbReference type="Proteomes" id="UP000198822"/>
    </source>
</evidence>
<dbReference type="GO" id="GO:0055085">
    <property type="term" value="P:transmembrane transport"/>
    <property type="evidence" value="ECO:0007669"/>
    <property type="project" value="InterPro"/>
</dbReference>
<reference evidence="10" key="1">
    <citation type="submission" date="2016-10" db="EMBL/GenBank/DDBJ databases">
        <authorList>
            <person name="Varghese N."/>
            <person name="Submissions S."/>
        </authorList>
    </citation>
    <scope>NUCLEOTIDE SEQUENCE [LARGE SCALE GENOMIC DNA]</scope>
    <source>
        <strain evidence="10">DSM 22002</strain>
    </source>
</reference>
<dbReference type="InterPro" id="IPR000515">
    <property type="entry name" value="MetI-like"/>
</dbReference>
<keyword evidence="10" id="KW-1185">Reference proteome</keyword>
<dbReference type="STRING" id="399736.SAMN04489720_1789"/>
<evidence type="ECO:0000256" key="3">
    <source>
        <dbReference type="ARBA" id="ARBA00022475"/>
    </source>
</evidence>
<dbReference type="SUPFAM" id="SSF161098">
    <property type="entry name" value="MetI-like"/>
    <property type="match status" value="1"/>
</dbReference>
<sequence>MLTFTLKRLGSGVLLLAVISAIAYALLFASGTNIARNILGETATEEQVLLKQQELGLDRPLWEQYGDWVTSAITGDLGRSWFGAETVAGAVASRLPVTLTLIVAAILLTALLATALGVTAAVKRGWVDRTLQVSAVVGDAIPGFVLAIALVFVFALQLRLLPAISTIAPGAGAQAWITSLSLPIIAIVVNAVTSSAQQIRSAVIAQYERDFVRTLRSRGLGEREILLKHVLRGASPAGLTVLSLQFIGMLGGVVIIERIFAIPGIGNLAVTATQVGDVPIVMGVVLYTVVIVVIVNLLVDLLNGWLNPKVRVA</sequence>
<dbReference type="EMBL" id="LT629695">
    <property type="protein sequence ID" value="SDH61559.1"/>
    <property type="molecule type" value="Genomic_DNA"/>
</dbReference>
<evidence type="ECO:0000256" key="6">
    <source>
        <dbReference type="ARBA" id="ARBA00023136"/>
    </source>
</evidence>
<dbReference type="GO" id="GO:0005886">
    <property type="term" value="C:plasma membrane"/>
    <property type="evidence" value="ECO:0007669"/>
    <property type="project" value="UniProtKB-SubCell"/>
</dbReference>
<dbReference type="Proteomes" id="UP000198822">
    <property type="component" value="Chromosome I"/>
</dbReference>
<feature type="transmembrane region" description="Helical" evidence="7">
    <location>
        <begin position="12"/>
        <end position="31"/>
    </location>
</feature>
<evidence type="ECO:0000256" key="7">
    <source>
        <dbReference type="RuleBase" id="RU363032"/>
    </source>
</evidence>
<feature type="transmembrane region" description="Helical" evidence="7">
    <location>
        <begin position="133"/>
        <end position="155"/>
    </location>
</feature>
<keyword evidence="3" id="KW-1003">Cell membrane</keyword>
<dbReference type="PANTHER" id="PTHR43163">
    <property type="entry name" value="DIPEPTIDE TRANSPORT SYSTEM PERMEASE PROTEIN DPPB-RELATED"/>
    <property type="match status" value="1"/>
</dbReference>
<keyword evidence="6 7" id="KW-0472">Membrane</keyword>
<dbReference type="RefSeq" id="WP_092504305.1">
    <property type="nucleotide sequence ID" value="NZ_LT629695.1"/>
</dbReference>
<feature type="domain" description="ABC transmembrane type-1" evidence="8">
    <location>
        <begin position="95"/>
        <end position="303"/>
    </location>
</feature>
<feature type="transmembrane region" description="Helical" evidence="7">
    <location>
        <begin position="280"/>
        <end position="299"/>
    </location>
</feature>
<keyword evidence="2 7" id="KW-0813">Transport</keyword>
<evidence type="ECO:0000256" key="5">
    <source>
        <dbReference type="ARBA" id="ARBA00022989"/>
    </source>
</evidence>
<proteinExistence type="inferred from homology"/>
<dbReference type="OrthoDB" id="9778910at2"/>
<evidence type="ECO:0000256" key="1">
    <source>
        <dbReference type="ARBA" id="ARBA00004651"/>
    </source>
</evidence>
<dbReference type="Pfam" id="PF19300">
    <property type="entry name" value="BPD_transp_1_N"/>
    <property type="match status" value="1"/>
</dbReference>
<comment type="subcellular location">
    <subcellularLocation>
        <location evidence="1 7">Cell membrane</location>
        <topology evidence="1 7">Multi-pass membrane protein</topology>
    </subcellularLocation>
</comment>
<keyword evidence="5 7" id="KW-1133">Transmembrane helix</keyword>
<evidence type="ECO:0000256" key="2">
    <source>
        <dbReference type="ARBA" id="ARBA00022448"/>
    </source>
</evidence>
<dbReference type="AlphaFoldDB" id="A0A1G8DVV5"/>
<feature type="transmembrane region" description="Helical" evidence="7">
    <location>
        <begin position="175"/>
        <end position="193"/>
    </location>
</feature>
<comment type="similarity">
    <text evidence="7">Belongs to the binding-protein-dependent transport system permease family.</text>
</comment>
<dbReference type="PANTHER" id="PTHR43163:SF6">
    <property type="entry name" value="DIPEPTIDE TRANSPORT SYSTEM PERMEASE PROTEIN DPPB-RELATED"/>
    <property type="match status" value="1"/>
</dbReference>
<organism evidence="9 10">
    <name type="scientific">Agrococcus jejuensis</name>
    <dbReference type="NCBI Taxonomy" id="399736"/>
    <lineage>
        <taxon>Bacteria</taxon>
        <taxon>Bacillati</taxon>
        <taxon>Actinomycetota</taxon>
        <taxon>Actinomycetes</taxon>
        <taxon>Micrococcales</taxon>
        <taxon>Microbacteriaceae</taxon>
        <taxon>Agrococcus</taxon>
    </lineage>
</organism>
<dbReference type="Pfam" id="PF00528">
    <property type="entry name" value="BPD_transp_1"/>
    <property type="match status" value="1"/>
</dbReference>
<keyword evidence="4 7" id="KW-0812">Transmembrane</keyword>
<accession>A0A1G8DVV5</accession>